<dbReference type="PANTHER" id="PTHR30441:SF8">
    <property type="entry name" value="DUF748 DOMAIN-CONTAINING PROTEIN"/>
    <property type="match status" value="1"/>
</dbReference>
<evidence type="ECO:0000313" key="3">
    <source>
        <dbReference type="Proteomes" id="UP001156706"/>
    </source>
</evidence>
<reference evidence="3" key="1">
    <citation type="journal article" date="2019" name="Int. J. Syst. Evol. Microbiol.">
        <title>The Global Catalogue of Microorganisms (GCM) 10K type strain sequencing project: providing services to taxonomists for standard genome sequencing and annotation.</title>
        <authorList>
            <consortium name="The Broad Institute Genomics Platform"/>
            <consortium name="The Broad Institute Genome Sequencing Center for Infectious Disease"/>
            <person name="Wu L."/>
            <person name="Ma J."/>
        </authorList>
    </citation>
    <scope>NUCLEOTIDE SEQUENCE [LARGE SCALE GENOMIC DNA]</scope>
    <source>
        <strain evidence="3">NBRC 110044</strain>
    </source>
</reference>
<dbReference type="Proteomes" id="UP001156706">
    <property type="component" value="Unassembled WGS sequence"/>
</dbReference>
<dbReference type="EMBL" id="BSOG01000008">
    <property type="protein sequence ID" value="GLR15328.1"/>
    <property type="molecule type" value="Genomic_DNA"/>
</dbReference>
<evidence type="ECO:0000313" key="2">
    <source>
        <dbReference type="EMBL" id="GLR15328.1"/>
    </source>
</evidence>
<protein>
    <recommendedName>
        <fullName evidence="4">AsmA family protein</fullName>
    </recommendedName>
</protein>
<feature type="transmembrane region" description="Helical" evidence="1">
    <location>
        <begin position="7"/>
        <end position="27"/>
    </location>
</feature>
<keyword evidence="1" id="KW-0472">Membrane</keyword>
<keyword evidence="1" id="KW-1133">Transmembrane helix</keyword>
<proteinExistence type="predicted"/>
<evidence type="ECO:0008006" key="4">
    <source>
        <dbReference type="Google" id="ProtNLM"/>
    </source>
</evidence>
<keyword evidence="3" id="KW-1185">Reference proteome</keyword>
<name>A0ABQ5YLL9_9NEIS</name>
<gene>
    <name evidence="2" type="ORF">GCM10007907_41180</name>
</gene>
<dbReference type="PANTHER" id="PTHR30441">
    <property type="entry name" value="DUF748 DOMAIN-CONTAINING PROTEIN"/>
    <property type="match status" value="1"/>
</dbReference>
<accession>A0ABQ5YLL9</accession>
<comment type="caution">
    <text evidence="2">The sequence shown here is derived from an EMBL/GenBank/DDBJ whole genome shotgun (WGS) entry which is preliminary data.</text>
</comment>
<keyword evidence="1" id="KW-0812">Transmembrane</keyword>
<sequence length="419" mass="45374">MSALKKLLIIVVVLVAIVAAIPLLFPYDSYKADIEQAVSARLDIPVSISDIAFSYDPKPQLALKQLTMGKQGEAEIGQVIVPITLRNLINLRTELTDVVLEQAQFKQDFALSLPGRLKPNPGGRDINFAKLKLKDLTIQLTQRKIGPLSGTLQLNQDGTFKLVTLSDADERATLTIKPEGDKFGLDFTANNWVAPGPYPDARFDQLILRGVADKDGILIDDVQALIFGSPAVGVAQLTWVEGWKLTGSLQTRSMQVEPLISLASATTRSTGRMAATADFEFSGDSYENLFSKRRVSVKFSVRDGNLHNFDLITPLKSQSPSVLQRGGQTRFDTLAGEYLLEDTQVSLRSLQLNSGKFSASGGLTISPERKLGGRINTRLSSGSIVVNAPLAIAGTLDAPELRSAGAYKPGSSENTTQIF</sequence>
<evidence type="ECO:0000256" key="1">
    <source>
        <dbReference type="SAM" id="Phobius"/>
    </source>
</evidence>
<dbReference type="InterPro" id="IPR052894">
    <property type="entry name" value="AsmA-related"/>
</dbReference>
<dbReference type="RefSeq" id="WP_284198396.1">
    <property type="nucleotide sequence ID" value="NZ_BSOG01000008.1"/>
</dbReference>
<organism evidence="2 3">
    <name type="scientific">Chitinimonas prasina</name>
    <dbReference type="NCBI Taxonomy" id="1434937"/>
    <lineage>
        <taxon>Bacteria</taxon>
        <taxon>Pseudomonadati</taxon>
        <taxon>Pseudomonadota</taxon>
        <taxon>Betaproteobacteria</taxon>
        <taxon>Neisseriales</taxon>
        <taxon>Chitinibacteraceae</taxon>
        <taxon>Chitinimonas</taxon>
    </lineage>
</organism>